<dbReference type="RefSeq" id="WP_189417433.1">
    <property type="nucleotide sequence ID" value="NZ_BMYZ01000001.1"/>
</dbReference>
<proteinExistence type="predicted"/>
<dbReference type="EMBL" id="BMYZ01000001">
    <property type="protein sequence ID" value="GGY72147.1"/>
    <property type="molecule type" value="Genomic_DNA"/>
</dbReference>
<evidence type="ECO:0000259" key="1">
    <source>
        <dbReference type="Pfam" id="PF10005"/>
    </source>
</evidence>
<dbReference type="Pfam" id="PF15887">
    <property type="entry name" value="Peptidase_Mx"/>
    <property type="match status" value="1"/>
</dbReference>
<protein>
    <recommendedName>
        <fullName evidence="1">Zinc-ribbon domain-containing protein</fullName>
    </recommendedName>
</protein>
<dbReference type="Pfam" id="PF10005">
    <property type="entry name" value="Zn_ribbon_DZR_6"/>
    <property type="match status" value="1"/>
</dbReference>
<keyword evidence="3" id="KW-1185">Reference proteome</keyword>
<accession>A0ABQ3B157</accession>
<name>A0ABQ3B157_9GAMM</name>
<comment type="caution">
    <text evidence="2">The sequence shown here is derived from an EMBL/GenBank/DDBJ whole genome shotgun (WGS) entry which is preliminary data.</text>
</comment>
<dbReference type="Proteomes" id="UP000619761">
    <property type="component" value="Unassembled WGS sequence"/>
</dbReference>
<gene>
    <name evidence="2" type="ORF">GCM10011613_16380</name>
</gene>
<evidence type="ECO:0000313" key="3">
    <source>
        <dbReference type="Proteomes" id="UP000619761"/>
    </source>
</evidence>
<feature type="domain" description="Zinc-ribbon" evidence="1">
    <location>
        <begin position="5"/>
        <end position="96"/>
    </location>
</feature>
<sequence>MRLSTCGSCGQLVYFENTSCTACGALLGFSVETLKVEAFKQHKNGGLKLLNGNKSKTYRYCANGLIYNACNWVVELADDHELCVACRLNRTIPDLAVANNLFLWSKIETEKRRLIYSLLALSLPLAPSADNSPQLAFDFLMDSPCVSGESGPVLTGHANGLITLNVKEADASYREKMREQMAEPYRTLLGHFRHESGHYYWDILVRNSKWLEPVRELFGDDSLDYGSALKAYYENGPTNDWQLNYVSAYASSHPWEDWAETWAHYLHIIDTLETAREFGLQVHPQPTANQQLQVDVEINPYRTKSFRSIIEHWFPLTYALNSLNRSMGHEHAYPFVLGEPVIKKLDLIHQILQENIQLTNKVALQK</sequence>
<dbReference type="InterPro" id="IPR011201">
    <property type="entry name" value="Zinc-ribbon_6_bact"/>
</dbReference>
<dbReference type="Gene3D" id="3.40.390.70">
    <property type="match status" value="1"/>
</dbReference>
<dbReference type="PIRSF" id="PIRSF012641">
    <property type="entry name" value="UCP012641"/>
    <property type="match status" value="1"/>
</dbReference>
<dbReference type="InterPro" id="IPR031321">
    <property type="entry name" value="UCP012641"/>
</dbReference>
<organism evidence="2 3">
    <name type="scientific">Cellvibrio zantedeschiae</name>
    <dbReference type="NCBI Taxonomy" id="1237077"/>
    <lineage>
        <taxon>Bacteria</taxon>
        <taxon>Pseudomonadati</taxon>
        <taxon>Pseudomonadota</taxon>
        <taxon>Gammaproteobacteria</taxon>
        <taxon>Cellvibrionales</taxon>
        <taxon>Cellvibrionaceae</taxon>
        <taxon>Cellvibrio</taxon>
    </lineage>
</organism>
<reference evidence="3" key="1">
    <citation type="journal article" date="2019" name="Int. J. Syst. Evol. Microbiol.">
        <title>The Global Catalogue of Microorganisms (GCM) 10K type strain sequencing project: providing services to taxonomists for standard genome sequencing and annotation.</title>
        <authorList>
            <consortium name="The Broad Institute Genomics Platform"/>
            <consortium name="The Broad Institute Genome Sequencing Center for Infectious Disease"/>
            <person name="Wu L."/>
            <person name="Ma J."/>
        </authorList>
    </citation>
    <scope>NUCLEOTIDE SEQUENCE [LARGE SCALE GENOMIC DNA]</scope>
    <source>
        <strain evidence="3">KCTC 32239</strain>
    </source>
</reference>
<evidence type="ECO:0000313" key="2">
    <source>
        <dbReference type="EMBL" id="GGY72147.1"/>
    </source>
</evidence>